<dbReference type="GO" id="GO:0005737">
    <property type="term" value="C:cytoplasm"/>
    <property type="evidence" value="ECO:0007669"/>
    <property type="project" value="TreeGrafter"/>
</dbReference>
<evidence type="ECO:0000256" key="1">
    <source>
        <dbReference type="ARBA" id="ARBA00005527"/>
    </source>
</evidence>
<evidence type="ECO:0000256" key="7">
    <source>
        <dbReference type="SAM" id="Phobius"/>
    </source>
</evidence>
<accession>A0A835ITL5</accession>
<dbReference type="PANTHER" id="PTHR24057">
    <property type="entry name" value="GLYCOGEN SYNTHASE KINASE-3 ALPHA"/>
    <property type="match status" value="1"/>
</dbReference>
<gene>
    <name evidence="9" type="ORF">IFM89_015444</name>
</gene>
<dbReference type="InterPro" id="IPR000719">
    <property type="entry name" value="Prot_kinase_dom"/>
</dbReference>
<dbReference type="GO" id="GO:0007165">
    <property type="term" value="P:signal transduction"/>
    <property type="evidence" value="ECO:0007669"/>
    <property type="project" value="TreeGrafter"/>
</dbReference>
<dbReference type="GO" id="GO:0030154">
    <property type="term" value="P:cell differentiation"/>
    <property type="evidence" value="ECO:0007669"/>
    <property type="project" value="TreeGrafter"/>
</dbReference>
<protein>
    <recommendedName>
        <fullName evidence="8">Protein kinase domain-containing protein</fullName>
    </recommendedName>
</protein>
<keyword evidence="10" id="KW-1185">Reference proteome</keyword>
<reference evidence="9 10" key="1">
    <citation type="submission" date="2020-10" db="EMBL/GenBank/DDBJ databases">
        <title>The Coptis chinensis genome and diversification of protoberbering-type alkaloids.</title>
        <authorList>
            <person name="Wang B."/>
            <person name="Shu S."/>
            <person name="Song C."/>
            <person name="Liu Y."/>
        </authorList>
    </citation>
    <scope>NUCLEOTIDE SEQUENCE [LARGE SCALE GENOMIC DNA]</scope>
    <source>
        <strain evidence="9">HL-2020</strain>
        <tissue evidence="9">Leaf</tissue>
    </source>
</reference>
<keyword evidence="6" id="KW-0067">ATP-binding</keyword>
<evidence type="ECO:0000256" key="6">
    <source>
        <dbReference type="ARBA" id="ARBA00022840"/>
    </source>
</evidence>
<keyword evidence="7" id="KW-0812">Transmembrane</keyword>
<feature type="transmembrane region" description="Helical" evidence="7">
    <location>
        <begin position="28"/>
        <end position="50"/>
    </location>
</feature>
<dbReference type="InterPro" id="IPR050591">
    <property type="entry name" value="GSK-3"/>
</dbReference>
<dbReference type="OrthoDB" id="272141at2759"/>
<feature type="non-terminal residue" evidence="9">
    <location>
        <position position="1"/>
    </location>
</feature>
<evidence type="ECO:0000259" key="8">
    <source>
        <dbReference type="PROSITE" id="PS50011"/>
    </source>
</evidence>
<keyword evidence="7" id="KW-1133">Transmembrane helix</keyword>
<evidence type="ECO:0000256" key="5">
    <source>
        <dbReference type="ARBA" id="ARBA00022777"/>
    </source>
</evidence>
<dbReference type="GO" id="GO:0004674">
    <property type="term" value="F:protein serine/threonine kinase activity"/>
    <property type="evidence" value="ECO:0007669"/>
    <property type="project" value="UniProtKB-KW"/>
</dbReference>
<comment type="similarity">
    <text evidence="1">Belongs to the protein kinase superfamily. CMGC Ser/Thr protein kinase family. GSK-3 subfamily.</text>
</comment>
<keyword evidence="5" id="KW-0418">Kinase</keyword>
<comment type="caution">
    <text evidence="9">The sequence shown here is derived from an EMBL/GenBank/DDBJ whole genome shotgun (WGS) entry which is preliminary data.</text>
</comment>
<dbReference type="InterPro" id="IPR011009">
    <property type="entry name" value="Kinase-like_dom_sf"/>
</dbReference>
<dbReference type="GO" id="GO:0005524">
    <property type="term" value="F:ATP binding"/>
    <property type="evidence" value="ECO:0007669"/>
    <property type="project" value="UniProtKB-KW"/>
</dbReference>
<dbReference type="Pfam" id="PF00069">
    <property type="entry name" value="Pkinase"/>
    <property type="match status" value="1"/>
</dbReference>
<sequence>VSQESLLFCYGQLPCGVGDVSPPARLTMMLMLMWLWGTKFIFIEVVAHVVNPHTHQLKICDFESVEKLVHDEPNISYICSRYYRAPGLIFGATEYTTALDMWSVGCVLAKLLLGQGKCTSPEICSCQLGPGCVCFRPRPPGESSRTPCSCFLGCDLELLYRDYIEIVRW</sequence>
<evidence type="ECO:0000256" key="2">
    <source>
        <dbReference type="ARBA" id="ARBA00022527"/>
    </source>
</evidence>
<evidence type="ECO:0000313" key="9">
    <source>
        <dbReference type="EMBL" id="KAF9624890.1"/>
    </source>
</evidence>
<keyword evidence="3" id="KW-0808">Transferase</keyword>
<feature type="domain" description="Protein kinase" evidence="8">
    <location>
        <begin position="1"/>
        <end position="169"/>
    </location>
</feature>
<keyword evidence="4" id="KW-0547">Nucleotide-binding</keyword>
<name>A0A835ITL5_9MAGN</name>
<organism evidence="9 10">
    <name type="scientific">Coptis chinensis</name>
    <dbReference type="NCBI Taxonomy" id="261450"/>
    <lineage>
        <taxon>Eukaryota</taxon>
        <taxon>Viridiplantae</taxon>
        <taxon>Streptophyta</taxon>
        <taxon>Embryophyta</taxon>
        <taxon>Tracheophyta</taxon>
        <taxon>Spermatophyta</taxon>
        <taxon>Magnoliopsida</taxon>
        <taxon>Ranunculales</taxon>
        <taxon>Ranunculaceae</taxon>
        <taxon>Coptidoideae</taxon>
        <taxon>Coptis</taxon>
    </lineage>
</organism>
<evidence type="ECO:0000313" key="10">
    <source>
        <dbReference type="Proteomes" id="UP000631114"/>
    </source>
</evidence>
<dbReference type="PROSITE" id="PS50011">
    <property type="entry name" value="PROTEIN_KINASE_DOM"/>
    <property type="match status" value="1"/>
</dbReference>
<dbReference type="SUPFAM" id="SSF56112">
    <property type="entry name" value="Protein kinase-like (PK-like)"/>
    <property type="match status" value="1"/>
</dbReference>
<keyword evidence="7" id="KW-0472">Membrane</keyword>
<keyword evidence="2" id="KW-0723">Serine/threonine-protein kinase</keyword>
<evidence type="ECO:0000256" key="3">
    <source>
        <dbReference type="ARBA" id="ARBA00022679"/>
    </source>
</evidence>
<dbReference type="PANTHER" id="PTHR24057:SF60">
    <property type="entry name" value="SHAGGY-RELATED PROTEIN KINASE THETA"/>
    <property type="match status" value="1"/>
</dbReference>
<dbReference type="EMBL" id="JADFTS010000001">
    <property type="protein sequence ID" value="KAF9624890.1"/>
    <property type="molecule type" value="Genomic_DNA"/>
</dbReference>
<evidence type="ECO:0000256" key="4">
    <source>
        <dbReference type="ARBA" id="ARBA00022741"/>
    </source>
</evidence>
<dbReference type="Gene3D" id="1.10.510.10">
    <property type="entry name" value="Transferase(Phosphotransferase) domain 1"/>
    <property type="match status" value="1"/>
</dbReference>
<dbReference type="AlphaFoldDB" id="A0A835ITL5"/>
<dbReference type="GO" id="GO:0005634">
    <property type="term" value="C:nucleus"/>
    <property type="evidence" value="ECO:0007669"/>
    <property type="project" value="TreeGrafter"/>
</dbReference>
<dbReference type="Proteomes" id="UP000631114">
    <property type="component" value="Unassembled WGS sequence"/>
</dbReference>
<proteinExistence type="inferred from homology"/>